<gene>
    <name evidence="2" type="ORF">ENR63_00990</name>
</gene>
<dbReference type="SUPFAM" id="SSF63817">
    <property type="entry name" value="Sortase"/>
    <property type="match status" value="1"/>
</dbReference>
<dbReference type="InterPro" id="IPR023365">
    <property type="entry name" value="Sortase_dom-sf"/>
</dbReference>
<dbReference type="InterPro" id="IPR042001">
    <property type="entry name" value="Sortase_F"/>
</dbReference>
<proteinExistence type="predicted"/>
<dbReference type="Pfam" id="PF04203">
    <property type="entry name" value="Sortase"/>
    <property type="match status" value="1"/>
</dbReference>
<evidence type="ECO:0000256" key="1">
    <source>
        <dbReference type="ARBA" id="ARBA00022801"/>
    </source>
</evidence>
<dbReference type="EMBL" id="DSRT01000053">
    <property type="protein sequence ID" value="HGW29485.1"/>
    <property type="molecule type" value="Genomic_DNA"/>
</dbReference>
<dbReference type="Gene3D" id="2.40.260.10">
    <property type="entry name" value="Sortase"/>
    <property type="match status" value="1"/>
</dbReference>
<dbReference type="GO" id="GO:0016787">
    <property type="term" value="F:hydrolase activity"/>
    <property type="evidence" value="ECO:0007669"/>
    <property type="project" value="UniProtKB-KW"/>
</dbReference>
<comment type="caution">
    <text evidence="2">The sequence shown here is derived from an EMBL/GenBank/DDBJ whole genome shotgun (WGS) entry which is preliminary data.</text>
</comment>
<dbReference type="CDD" id="cd05829">
    <property type="entry name" value="Sortase_F"/>
    <property type="match status" value="1"/>
</dbReference>
<reference evidence="2" key="1">
    <citation type="journal article" date="2020" name="mSystems">
        <title>Genome- and Community-Level Interaction Insights into Carbon Utilization and Element Cycling Functions of Hydrothermarchaeota in Hydrothermal Sediment.</title>
        <authorList>
            <person name="Zhou Z."/>
            <person name="Liu Y."/>
            <person name="Xu W."/>
            <person name="Pan J."/>
            <person name="Luo Z.H."/>
            <person name="Li M."/>
        </authorList>
    </citation>
    <scope>NUCLEOTIDE SEQUENCE [LARGE SCALE GENOMIC DNA]</scope>
    <source>
        <strain evidence="2">SpSt-417</strain>
    </source>
</reference>
<protein>
    <submittedName>
        <fullName evidence="2">Class F sortase</fullName>
    </submittedName>
</protein>
<accession>A0A7C4TPI9</accession>
<keyword evidence="1" id="KW-0378">Hydrolase</keyword>
<dbReference type="AlphaFoldDB" id="A0A7C4TPI9"/>
<name>A0A7C4TPI9_UNCKA</name>
<sequence length="212" mass="24111">MKPYNLVLILISLITIASTTFAIKQGILPNLDPFSNEGDVKFAQDIRNGDDFSLSPKVFAELKKPVFYDPVEMAFLDTKARIENLTLTEDQTLDVPKDWFNAGWYINSSKPGEDGNMIIDGHYDTDQAMPAAFWGLKNLKVNDTVTLRDAFDREFVYKVRSIWYVDINDPDRTLIFERTSRPELTLVTCGGVWDSNANTYSKRLVVKADLVQ</sequence>
<dbReference type="InterPro" id="IPR005754">
    <property type="entry name" value="Sortase"/>
</dbReference>
<organism evidence="2">
    <name type="scientific">candidate division WWE3 bacterium</name>
    <dbReference type="NCBI Taxonomy" id="2053526"/>
    <lineage>
        <taxon>Bacteria</taxon>
        <taxon>Katanobacteria</taxon>
    </lineage>
</organism>
<evidence type="ECO:0000313" key="2">
    <source>
        <dbReference type="EMBL" id="HGW29485.1"/>
    </source>
</evidence>